<dbReference type="GO" id="GO:0042274">
    <property type="term" value="P:ribosomal small subunit biogenesis"/>
    <property type="evidence" value="ECO:0007669"/>
    <property type="project" value="UniProtKB-UniRule"/>
</dbReference>
<dbReference type="EC" id="2.7.4.3" evidence="9"/>
<accession>A0A371DTW4</accession>
<evidence type="ECO:0000256" key="7">
    <source>
        <dbReference type="ARBA" id="ARBA00022840"/>
    </source>
</evidence>
<feature type="region of interest" description="LID" evidence="9">
    <location>
        <begin position="114"/>
        <end position="124"/>
    </location>
</feature>
<dbReference type="Gene3D" id="3.40.50.300">
    <property type="entry name" value="P-loop containing nucleotide triphosphate hydrolases"/>
    <property type="match status" value="1"/>
</dbReference>
<dbReference type="GO" id="GO:0005634">
    <property type="term" value="C:nucleus"/>
    <property type="evidence" value="ECO:0007669"/>
    <property type="project" value="UniProtKB-SubCell"/>
</dbReference>
<keyword evidence="6 9" id="KW-0418">Kinase</keyword>
<evidence type="ECO:0000256" key="1">
    <source>
        <dbReference type="ARBA" id="ARBA00022490"/>
    </source>
</evidence>
<dbReference type="SUPFAM" id="SSF52540">
    <property type="entry name" value="P-loop containing nucleoside triphosphate hydrolases"/>
    <property type="match status" value="1"/>
</dbReference>
<comment type="function">
    <text evidence="9">Broad-specificity nucleoside monophosphate (NMP) kinase that catalyzes the reversible transfer of the terminal phosphate group between nucleoside triphosphates and monophosphates. Has also ATPase activity. Involved in the late cytoplasmic maturation steps of the 40S ribosomal particles, specifically 18S rRNA maturation. While NMP activity is not required for ribosome maturation, ATPase activity is. Associates transiently with small ribosomal subunit protein uS11. ATP hydrolysis breaks the interaction with uS11. May temporarily remove uS11 from the ribosome to enable a conformational change of the ribosomal RNA that is needed for the final maturation step of the small ribosomal subunit. Its NMP activity may have a role in nuclear energy homeostasis.</text>
</comment>
<dbReference type="GO" id="GO:0005524">
    <property type="term" value="F:ATP binding"/>
    <property type="evidence" value="ECO:0007669"/>
    <property type="project" value="UniProtKB-KW"/>
</dbReference>
<keyword evidence="2 9" id="KW-0690">Ribosome biogenesis</keyword>
<keyword evidence="1 9" id="KW-0963">Cytoplasm</keyword>
<comment type="caution">
    <text evidence="9">Lacks conserved residue(s) required for the propagation of feature annotation.</text>
</comment>
<comment type="catalytic activity">
    <reaction evidence="9">
        <text>ATP + H2O = ADP + phosphate + H(+)</text>
        <dbReference type="Rhea" id="RHEA:13065"/>
        <dbReference type="ChEBI" id="CHEBI:15377"/>
        <dbReference type="ChEBI" id="CHEBI:15378"/>
        <dbReference type="ChEBI" id="CHEBI:30616"/>
        <dbReference type="ChEBI" id="CHEBI:43474"/>
        <dbReference type="ChEBI" id="CHEBI:456216"/>
    </reaction>
</comment>
<feature type="region of interest" description="NMPbind" evidence="9">
    <location>
        <begin position="39"/>
        <end position="62"/>
    </location>
</feature>
<evidence type="ECO:0000256" key="2">
    <source>
        <dbReference type="ARBA" id="ARBA00022517"/>
    </source>
</evidence>
<evidence type="ECO:0000256" key="3">
    <source>
        <dbReference type="ARBA" id="ARBA00022552"/>
    </source>
</evidence>
<evidence type="ECO:0000313" key="10">
    <source>
        <dbReference type="EMBL" id="RDX55990.1"/>
    </source>
</evidence>
<dbReference type="GO" id="GO:0006364">
    <property type="term" value="P:rRNA processing"/>
    <property type="evidence" value="ECO:0007669"/>
    <property type="project" value="UniProtKB-KW"/>
</dbReference>
<comment type="subcellular location">
    <subcellularLocation>
        <location evidence="9">Cytoplasm</location>
    </subcellularLocation>
    <subcellularLocation>
        <location evidence="9">Nucleus</location>
    </subcellularLocation>
</comment>
<keyword evidence="4 9" id="KW-0808">Transferase</keyword>
<dbReference type="PANTHER" id="PTHR12595">
    <property type="entry name" value="POS9-ACTIVATING FACTOR FAP7-RELATED"/>
    <property type="match status" value="1"/>
</dbReference>
<feature type="binding site" evidence="9">
    <location>
        <position position="20"/>
    </location>
    <ligand>
        <name>ATP</name>
        <dbReference type="ChEBI" id="CHEBI:30616"/>
    </ligand>
</feature>
<evidence type="ECO:0000256" key="9">
    <source>
        <dbReference type="HAMAP-Rule" id="MF_03173"/>
    </source>
</evidence>
<feature type="binding site" evidence="9">
    <location>
        <position position="22"/>
    </location>
    <ligand>
        <name>ATP</name>
        <dbReference type="ChEBI" id="CHEBI:30616"/>
    </ligand>
</feature>
<dbReference type="PANTHER" id="PTHR12595:SF0">
    <property type="entry name" value="ADENYLATE KINASE ISOENZYME 6"/>
    <property type="match status" value="1"/>
</dbReference>
<dbReference type="InterPro" id="IPR020618">
    <property type="entry name" value="Adenyl_kinase_AK6"/>
</dbReference>
<dbReference type="FunFam" id="3.40.50.300:FF:003001">
    <property type="entry name" value="Adenylate kinase isoenzyme 6"/>
    <property type="match status" value="1"/>
</dbReference>
<dbReference type="AlphaFoldDB" id="A0A371DTW4"/>
<dbReference type="InterPro" id="IPR027417">
    <property type="entry name" value="P-loop_NTPase"/>
</dbReference>
<keyword evidence="7 9" id="KW-0067">ATP-binding</keyword>
<feature type="binding site" evidence="9">
    <location>
        <position position="17"/>
    </location>
    <ligand>
        <name>ATP</name>
        <dbReference type="ChEBI" id="CHEBI:30616"/>
    </ligand>
</feature>
<keyword evidence="8 9" id="KW-0539">Nucleus</keyword>
<dbReference type="GO" id="GO:0005737">
    <property type="term" value="C:cytoplasm"/>
    <property type="evidence" value="ECO:0007669"/>
    <property type="project" value="UniProtKB-SubCell"/>
</dbReference>
<dbReference type="Proteomes" id="UP000256964">
    <property type="component" value="Unassembled WGS sequence"/>
</dbReference>
<comment type="subunit">
    <text evidence="9">Interacts with small ribosomal subunit protein uS11. Not a structural component of 43S pre-ribosomes, but transiently interacts with them by binding to uS11.</text>
</comment>
<reference evidence="10 11" key="1">
    <citation type="journal article" date="2018" name="Biotechnol. Biofuels">
        <title>Integrative visual omics of the white-rot fungus Polyporus brumalis exposes the biotechnological potential of its oxidative enzymes for delignifying raw plant biomass.</title>
        <authorList>
            <person name="Miyauchi S."/>
            <person name="Rancon A."/>
            <person name="Drula E."/>
            <person name="Hage H."/>
            <person name="Chaduli D."/>
            <person name="Favel A."/>
            <person name="Grisel S."/>
            <person name="Henrissat B."/>
            <person name="Herpoel-Gimbert I."/>
            <person name="Ruiz-Duenas F.J."/>
            <person name="Chevret D."/>
            <person name="Hainaut M."/>
            <person name="Lin J."/>
            <person name="Wang M."/>
            <person name="Pangilinan J."/>
            <person name="Lipzen A."/>
            <person name="Lesage-Meessen L."/>
            <person name="Navarro D."/>
            <person name="Riley R."/>
            <person name="Grigoriev I.V."/>
            <person name="Zhou S."/>
            <person name="Raouche S."/>
            <person name="Rosso M.N."/>
        </authorList>
    </citation>
    <scope>NUCLEOTIDE SEQUENCE [LARGE SCALE GENOMIC DNA]</scope>
    <source>
        <strain evidence="10 11">BRFM 1820</strain>
    </source>
</reference>
<dbReference type="GO" id="GO:0016887">
    <property type="term" value="F:ATP hydrolysis activity"/>
    <property type="evidence" value="ECO:0007669"/>
    <property type="project" value="UniProtKB-UniRule"/>
</dbReference>
<keyword evidence="10" id="KW-0378">Hydrolase</keyword>
<feature type="binding site" evidence="9">
    <location>
        <position position="21"/>
    </location>
    <ligand>
        <name>ATP</name>
        <dbReference type="ChEBI" id="CHEBI:30616"/>
    </ligand>
</feature>
<evidence type="ECO:0000313" key="11">
    <source>
        <dbReference type="Proteomes" id="UP000256964"/>
    </source>
</evidence>
<sequence length="179" mass="20533">MPSSRKAPVIVITGTPGTGKTTHAELLAQESPVPLKHINVGELVKEKGLHEEYDEEWQSYTVDEDKLLDELEPLASEGGIILDWHTCELFPERWADLVVVLRCDHTKLWDRLEKRGYPLKKIQENNQAEIMEVVLDEARSSYAQEIVVELQSEGTEDLESNVARIVQWIEAWQEDREQS</sequence>
<organism evidence="10 11">
    <name type="scientific">Lentinus brumalis</name>
    <dbReference type="NCBI Taxonomy" id="2498619"/>
    <lineage>
        <taxon>Eukaryota</taxon>
        <taxon>Fungi</taxon>
        <taxon>Dikarya</taxon>
        <taxon>Basidiomycota</taxon>
        <taxon>Agaricomycotina</taxon>
        <taxon>Agaricomycetes</taxon>
        <taxon>Polyporales</taxon>
        <taxon>Polyporaceae</taxon>
        <taxon>Lentinus</taxon>
    </lineage>
</organism>
<evidence type="ECO:0000256" key="4">
    <source>
        <dbReference type="ARBA" id="ARBA00022679"/>
    </source>
</evidence>
<name>A0A371DTW4_9APHY</name>
<protein>
    <recommendedName>
        <fullName evidence="9">Adenylate kinase isoenzyme 6 homolog</fullName>
        <shortName evidence="9">AK6</shortName>
        <ecNumber evidence="9">2.7.4.3</ecNumber>
    </recommendedName>
    <alternativeName>
        <fullName evidence="9">Dual activity adenylate kinase/ATPase</fullName>
        <shortName evidence="9">AK/ATPase</shortName>
    </alternativeName>
</protein>
<feature type="binding site" evidence="9">
    <location>
        <position position="19"/>
    </location>
    <ligand>
        <name>ATP</name>
        <dbReference type="ChEBI" id="CHEBI:30616"/>
    </ligand>
</feature>
<feature type="binding site" evidence="9">
    <location>
        <position position="115"/>
    </location>
    <ligand>
        <name>ATP</name>
        <dbReference type="ChEBI" id="CHEBI:30616"/>
    </ligand>
</feature>
<gene>
    <name evidence="10" type="ORF">OH76DRAFT_1396333</name>
</gene>
<dbReference type="STRING" id="139420.A0A371DTW4"/>
<comment type="catalytic activity">
    <reaction evidence="9">
        <text>AMP + ATP = 2 ADP</text>
        <dbReference type="Rhea" id="RHEA:12973"/>
        <dbReference type="ChEBI" id="CHEBI:30616"/>
        <dbReference type="ChEBI" id="CHEBI:456215"/>
        <dbReference type="ChEBI" id="CHEBI:456216"/>
        <dbReference type="EC" id="2.7.4.3"/>
    </reaction>
</comment>
<evidence type="ECO:0000256" key="8">
    <source>
        <dbReference type="ARBA" id="ARBA00023242"/>
    </source>
</evidence>
<keyword evidence="11" id="KW-1185">Reference proteome</keyword>
<evidence type="ECO:0000256" key="5">
    <source>
        <dbReference type="ARBA" id="ARBA00022741"/>
    </source>
</evidence>
<keyword evidence="3 9" id="KW-0698">rRNA processing</keyword>
<evidence type="ECO:0000256" key="6">
    <source>
        <dbReference type="ARBA" id="ARBA00022777"/>
    </source>
</evidence>
<dbReference type="EMBL" id="KZ857381">
    <property type="protein sequence ID" value="RDX55990.1"/>
    <property type="molecule type" value="Genomic_DNA"/>
</dbReference>
<dbReference type="HAMAP" id="MF_00039">
    <property type="entry name" value="Adenylate_kinase_AK6"/>
    <property type="match status" value="1"/>
</dbReference>
<dbReference type="OrthoDB" id="10251185at2759"/>
<comment type="similarity">
    <text evidence="9">Belongs to the adenylate kinase family. AK6 subfamily.</text>
</comment>
<dbReference type="GO" id="GO:0004017">
    <property type="term" value="F:AMP kinase activity"/>
    <property type="evidence" value="ECO:0007669"/>
    <property type="project" value="UniProtKB-UniRule"/>
</dbReference>
<dbReference type="Pfam" id="PF13238">
    <property type="entry name" value="AAA_18"/>
    <property type="match status" value="1"/>
</dbReference>
<proteinExistence type="inferred from homology"/>
<keyword evidence="5 9" id="KW-0547">Nucleotide-binding</keyword>